<proteinExistence type="predicted"/>
<dbReference type="EMBL" id="SADE01000004">
    <property type="protein sequence ID" value="RVU34066.1"/>
    <property type="molecule type" value="Genomic_DNA"/>
</dbReference>
<dbReference type="SUPFAM" id="SSF53807">
    <property type="entry name" value="Helical backbone' metal receptor"/>
    <property type="match status" value="1"/>
</dbReference>
<name>A0A3S2VML4_9PROT</name>
<dbReference type="OrthoDB" id="9775594at2"/>
<protein>
    <submittedName>
        <fullName evidence="3">Iron ABC transporter substrate-binding protein</fullName>
    </submittedName>
</protein>
<dbReference type="InterPro" id="IPR002491">
    <property type="entry name" value="ABC_transptr_periplasmic_BD"/>
</dbReference>
<dbReference type="InterPro" id="IPR050902">
    <property type="entry name" value="ABC_Transporter_SBP"/>
</dbReference>
<keyword evidence="4" id="KW-1185">Reference proteome</keyword>
<dbReference type="AlphaFoldDB" id="A0A3S2VML4"/>
<feature type="chain" id="PRO_5018559034" evidence="1">
    <location>
        <begin position="27"/>
        <end position="368"/>
    </location>
</feature>
<gene>
    <name evidence="3" type="ORF">EOI86_23400</name>
</gene>
<dbReference type="PANTHER" id="PTHR30535">
    <property type="entry name" value="VITAMIN B12-BINDING PROTEIN"/>
    <property type="match status" value="1"/>
</dbReference>
<feature type="domain" description="Fe/B12 periplasmic-binding" evidence="2">
    <location>
        <begin position="44"/>
        <end position="340"/>
    </location>
</feature>
<keyword evidence="1" id="KW-0732">Signal</keyword>
<dbReference type="Gene3D" id="3.40.50.1980">
    <property type="entry name" value="Nitrogenase molybdenum iron protein domain"/>
    <property type="match status" value="2"/>
</dbReference>
<accession>A0A3S2VML4</accession>
<comment type="caution">
    <text evidence="3">The sequence shown here is derived from an EMBL/GenBank/DDBJ whole genome shotgun (WGS) entry which is preliminary data.</text>
</comment>
<dbReference type="PROSITE" id="PS50983">
    <property type="entry name" value="FE_B12_PBP"/>
    <property type="match status" value="1"/>
</dbReference>
<feature type="signal peptide" evidence="1">
    <location>
        <begin position="1"/>
        <end position="26"/>
    </location>
</feature>
<evidence type="ECO:0000313" key="4">
    <source>
        <dbReference type="Proteomes" id="UP000287447"/>
    </source>
</evidence>
<dbReference type="Pfam" id="PF01497">
    <property type="entry name" value="Peripla_BP_2"/>
    <property type="match status" value="1"/>
</dbReference>
<reference evidence="4" key="1">
    <citation type="submission" date="2019-01" db="EMBL/GenBank/DDBJ databases">
        <title>Gri0909 isolated from a small marine red alga.</title>
        <authorList>
            <person name="Kim J."/>
            <person name="Jeong S.E."/>
            <person name="Jeon C.O."/>
        </authorList>
    </citation>
    <scope>NUCLEOTIDE SEQUENCE [LARGE SCALE GENOMIC DNA]</scope>
    <source>
        <strain evidence="4">Gri0909</strain>
    </source>
</reference>
<evidence type="ECO:0000259" key="2">
    <source>
        <dbReference type="PROSITE" id="PS50983"/>
    </source>
</evidence>
<sequence length="368" mass="40333">MSYKLVHGIAAAAIAITMLVTTKAQAETVTDVLGREVEVPDRVERVLLGFYFEDFLAIVGPDAYERVVAISKDTWEGWRNLQWKAYSKTIPRILELTDIGEFEAGTFSIETAVATKPDVAILAAWQFKMMGDAASKFEAAGIPVVVVDYNAQTVEKHVSSTHIIGKVMDSEARATQLAEEYEAAVADVRARVASSKEPIKRVYVEIGNKDPDTMGNSYGEKMWGGVIAMAGGDNIALGQVSNWGPLSPEYVLGKNPQVIFFGGSGWAGRDRAIVMGPGVDASFTYERMRPFTQRVGWSGLAAVETGDVYALYHGGARTLYDYAFLQYVAKVLHPDAFADVDPQETLKRFFATYLPIPADGTYMTQLPR</sequence>
<dbReference type="RefSeq" id="WP_127768096.1">
    <property type="nucleotide sequence ID" value="NZ_SADE01000004.1"/>
</dbReference>
<dbReference type="Proteomes" id="UP000287447">
    <property type="component" value="Unassembled WGS sequence"/>
</dbReference>
<dbReference type="PANTHER" id="PTHR30535:SF34">
    <property type="entry name" value="MOLYBDATE-BINDING PROTEIN MOLA"/>
    <property type="match status" value="1"/>
</dbReference>
<organism evidence="3 4">
    <name type="scientific">Hwanghaeella grinnelliae</name>
    <dbReference type="NCBI Taxonomy" id="2500179"/>
    <lineage>
        <taxon>Bacteria</taxon>
        <taxon>Pseudomonadati</taxon>
        <taxon>Pseudomonadota</taxon>
        <taxon>Alphaproteobacteria</taxon>
        <taxon>Rhodospirillales</taxon>
        <taxon>Rhodospirillaceae</taxon>
        <taxon>Hwanghaeella</taxon>
    </lineage>
</organism>
<evidence type="ECO:0000256" key="1">
    <source>
        <dbReference type="SAM" id="SignalP"/>
    </source>
</evidence>
<evidence type="ECO:0000313" key="3">
    <source>
        <dbReference type="EMBL" id="RVU34066.1"/>
    </source>
</evidence>